<feature type="region of interest" description="Disordered" evidence="1">
    <location>
        <begin position="1"/>
        <end position="46"/>
    </location>
</feature>
<organism evidence="2 3">
    <name type="scientific">Serendipita vermifera MAFF 305830</name>
    <dbReference type="NCBI Taxonomy" id="933852"/>
    <lineage>
        <taxon>Eukaryota</taxon>
        <taxon>Fungi</taxon>
        <taxon>Dikarya</taxon>
        <taxon>Basidiomycota</taxon>
        <taxon>Agaricomycotina</taxon>
        <taxon>Agaricomycetes</taxon>
        <taxon>Sebacinales</taxon>
        <taxon>Serendipitaceae</taxon>
        <taxon>Serendipita</taxon>
    </lineage>
</organism>
<proteinExistence type="predicted"/>
<dbReference type="Proteomes" id="UP000054097">
    <property type="component" value="Unassembled WGS sequence"/>
</dbReference>
<feature type="compositionally biased region" description="Low complexity" evidence="1">
    <location>
        <begin position="261"/>
        <end position="278"/>
    </location>
</feature>
<evidence type="ECO:0000313" key="2">
    <source>
        <dbReference type="EMBL" id="KIM22097.1"/>
    </source>
</evidence>
<feature type="region of interest" description="Disordered" evidence="1">
    <location>
        <begin position="435"/>
        <end position="474"/>
    </location>
</feature>
<name>A0A0C2WXS2_SERVB</name>
<evidence type="ECO:0000256" key="1">
    <source>
        <dbReference type="SAM" id="MobiDB-lite"/>
    </source>
</evidence>
<reference evidence="3" key="2">
    <citation type="submission" date="2015-01" db="EMBL/GenBank/DDBJ databases">
        <title>Evolutionary Origins and Diversification of the Mycorrhizal Mutualists.</title>
        <authorList>
            <consortium name="DOE Joint Genome Institute"/>
            <consortium name="Mycorrhizal Genomics Consortium"/>
            <person name="Kohler A."/>
            <person name="Kuo A."/>
            <person name="Nagy L.G."/>
            <person name="Floudas D."/>
            <person name="Copeland A."/>
            <person name="Barry K.W."/>
            <person name="Cichocki N."/>
            <person name="Veneault-Fourrey C."/>
            <person name="LaButti K."/>
            <person name="Lindquist E.A."/>
            <person name="Lipzen A."/>
            <person name="Lundell T."/>
            <person name="Morin E."/>
            <person name="Murat C."/>
            <person name="Riley R."/>
            <person name="Ohm R."/>
            <person name="Sun H."/>
            <person name="Tunlid A."/>
            <person name="Henrissat B."/>
            <person name="Grigoriev I.V."/>
            <person name="Hibbett D.S."/>
            <person name="Martin F."/>
        </authorList>
    </citation>
    <scope>NUCLEOTIDE SEQUENCE [LARGE SCALE GENOMIC DNA]</scope>
    <source>
        <strain evidence="3">MAFF 305830</strain>
    </source>
</reference>
<evidence type="ECO:0000313" key="3">
    <source>
        <dbReference type="Proteomes" id="UP000054097"/>
    </source>
</evidence>
<feature type="region of interest" description="Disordered" evidence="1">
    <location>
        <begin position="348"/>
        <end position="369"/>
    </location>
</feature>
<dbReference type="OrthoDB" id="1748564at2759"/>
<feature type="compositionally biased region" description="Low complexity" evidence="1">
    <location>
        <begin position="351"/>
        <end position="366"/>
    </location>
</feature>
<sequence length="508" mass="52468">MSPEAIQAKQDQAHGVVASQSSITPTPAPFQIPSTAPSPQRSVSADGWGASKFLKSVTLPSLGSVVSGGGSSGSRSNSPPPRHYSIPTPISSTNPFPPFPLDRPYSPPPSASLQTVIHAFRIPIAGKSANTLTTNLAGPDASQSAENYGPPYPLCHTGWCLSRLRATLDLWGCVKSEVIERVWMDGELERRRLGNGSGHNLSAPTFEVKGAVPARLDSYIAEKDDSPGPPVPPKRRIPNLWGMGRDTLDKAKAYGSGSPGSDGTVATPTTTSSTSATGFLGGVRRTFSGSAVLPSSTGSAVSDPEKTTAGNENTAVAGEAGMDTVRAPTVPRKSIGHLSAVFTGAAQSSDTANGAGAQAAEATPNQGVQVQNTDADLVKPPAEDSLASPPIAPSALLDTFVTPLESPMQMLSPGPSDDTTKHGANAEALSTAIKGHLSSSKQDSVDIVLPSSPEPPTPTPNSIRLGLGTTAPPPDIRTFATLPSPPLSARVIRSRLNHRLLPPNPKYP</sequence>
<keyword evidence="3" id="KW-1185">Reference proteome</keyword>
<accession>A0A0C2WXS2</accession>
<dbReference type="EMBL" id="KN824363">
    <property type="protein sequence ID" value="KIM22097.1"/>
    <property type="molecule type" value="Genomic_DNA"/>
</dbReference>
<feature type="region of interest" description="Disordered" evidence="1">
    <location>
        <begin position="61"/>
        <end position="107"/>
    </location>
</feature>
<feature type="region of interest" description="Disordered" evidence="1">
    <location>
        <begin position="221"/>
        <end position="326"/>
    </location>
</feature>
<feature type="compositionally biased region" description="Pro residues" evidence="1">
    <location>
        <begin position="95"/>
        <end position="107"/>
    </location>
</feature>
<gene>
    <name evidence="2" type="ORF">M408DRAFT_28977</name>
</gene>
<dbReference type="AlphaFoldDB" id="A0A0C2WXS2"/>
<protein>
    <submittedName>
        <fullName evidence="2">Uncharacterized protein</fullName>
    </submittedName>
</protein>
<dbReference type="HOGENOM" id="CLU_536564_0_0_1"/>
<feature type="compositionally biased region" description="Polar residues" evidence="1">
    <location>
        <begin position="32"/>
        <end position="43"/>
    </location>
</feature>
<reference evidence="2 3" key="1">
    <citation type="submission" date="2014-04" db="EMBL/GenBank/DDBJ databases">
        <authorList>
            <consortium name="DOE Joint Genome Institute"/>
            <person name="Kuo A."/>
            <person name="Zuccaro A."/>
            <person name="Kohler A."/>
            <person name="Nagy L.G."/>
            <person name="Floudas D."/>
            <person name="Copeland A."/>
            <person name="Barry K.W."/>
            <person name="Cichocki N."/>
            <person name="Veneault-Fourrey C."/>
            <person name="LaButti K."/>
            <person name="Lindquist E.A."/>
            <person name="Lipzen A."/>
            <person name="Lundell T."/>
            <person name="Morin E."/>
            <person name="Murat C."/>
            <person name="Sun H."/>
            <person name="Tunlid A."/>
            <person name="Henrissat B."/>
            <person name="Grigoriev I.V."/>
            <person name="Hibbett D.S."/>
            <person name="Martin F."/>
            <person name="Nordberg H.P."/>
            <person name="Cantor M.N."/>
            <person name="Hua S.X."/>
        </authorList>
    </citation>
    <scope>NUCLEOTIDE SEQUENCE [LARGE SCALE GENOMIC DNA]</scope>
    <source>
        <strain evidence="2 3">MAFF 305830</strain>
    </source>
</reference>
<feature type="compositionally biased region" description="Polar residues" evidence="1">
    <location>
        <begin position="287"/>
        <end position="300"/>
    </location>
</feature>